<evidence type="ECO:0000313" key="1">
    <source>
        <dbReference type="EMBL" id="OBI42151.1"/>
    </source>
</evidence>
<organism evidence="1 2">
    <name type="scientific">Mycobacterium colombiense</name>
    <dbReference type="NCBI Taxonomy" id="339268"/>
    <lineage>
        <taxon>Bacteria</taxon>
        <taxon>Bacillati</taxon>
        <taxon>Actinomycetota</taxon>
        <taxon>Actinomycetes</taxon>
        <taxon>Mycobacteriales</taxon>
        <taxon>Mycobacteriaceae</taxon>
        <taxon>Mycobacterium</taxon>
        <taxon>Mycobacterium avium complex (MAC)</taxon>
    </lineage>
</organism>
<comment type="caution">
    <text evidence="1">The sequence shown here is derived from an EMBL/GenBank/DDBJ whole genome shotgun (WGS) entry which is preliminary data.</text>
</comment>
<gene>
    <name evidence="1" type="ORF">A5708_22260</name>
</gene>
<dbReference type="RefSeq" id="WP_065028707.1">
    <property type="nucleotide sequence ID" value="NZ_LZKI01000074.1"/>
</dbReference>
<evidence type="ECO:0000313" key="2">
    <source>
        <dbReference type="Proteomes" id="UP000091846"/>
    </source>
</evidence>
<dbReference type="OrthoDB" id="8183309at2"/>
<dbReference type="SUPFAM" id="SSF52777">
    <property type="entry name" value="CoA-dependent acyltransferases"/>
    <property type="match status" value="1"/>
</dbReference>
<dbReference type="AlphaFoldDB" id="A0A1A2YZ00"/>
<proteinExistence type="predicted"/>
<accession>A0A1A2YZ00</accession>
<dbReference type="Gene3D" id="3.30.559.10">
    <property type="entry name" value="Chloramphenicol acetyltransferase-like domain"/>
    <property type="match status" value="1"/>
</dbReference>
<dbReference type="Proteomes" id="UP000091846">
    <property type="component" value="Unassembled WGS sequence"/>
</dbReference>
<name>A0A1A2YZ00_9MYCO</name>
<protein>
    <recommendedName>
        <fullName evidence="3">Diacylglycerol O-acyltransferase</fullName>
    </recommendedName>
</protein>
<dbReference type="InterPro" id="IPR023213">
    <property type="entry name" value="CAT-like_dom_sf"/>
</dbReference>
<dbReference type="EMBL" id="LZKI01000074">
    <property type="protein sequence ID" value="OBI42151.1"/>
    <property type="molecule type" value="Genomic_DNA"/>
</dbReference>
<sequence>MSNVLDLFDQTVFLGERATGATNLLQCVWIYNRAIDIDGLHRFHRHLQRGRLSRRIEPSPVPFGRHRWVAPKGQSGLEIVATPRSRDGLDAWLGEQADTPLDAEHGPGWHLAVLPFTDGGAAVSLVISHCLSDGVGLCEALADAAAGRHDPIDWPAAGSRGWWRAVREDAGQTARDIPGIGRAIVAATRMARRNSADAAAPIAKPPVISGRPDERVTLPTATIFVDADEWDARAESLGGTSNTLLAGLAARLAQRVGRIAADGSVAVTMPVNERAAGDTRANAITNVDFSVDPAPAAADLSDIRATIKQALIRSADETNARWQLLHLAPLLPQWLVRRCVGFSANGAASVISSNLGAVDPACRRPDGADADHFVMKPLGPGVTKAVMHRLGGLLVLLSGRTHGRVFVSVLAYQPGSTNSNDKLGQDLSNALADFALTATIGWPRPVPVAGLPA</sequence>
<reference evidence="1 2" key="1">
    <citation type="submission" date="2016-06" db="EMBL/GenBank/DDBJ databases">
        <authorList>
            <person name="Kjaerup R.B."/>
            <person name="Dalgaard T.S."/>
            <person name="Juul-Madsen H.R."/>
        </authorList>
    </citation>
    <scope>NUCLEOTIDE SEQUENCE [LARGE SCALE GENOMIC DNA]</scope>
    <source>
        <strain evidence="1 2">E1334</strain>
    </source>
</reference>
<evidence type="ECO:0008006" key="3">
    <source>
        <dbReference type="Google" id="ProtNLM"/>
    </source>
</evidence>